<evidence type="ECO:0000259" key="4">
    <source>
        <dbReference type="Pfam" id="PF08028"/>
    </source>
</evidence>
<dbReference type="GO" id="GO:0050660">
    <property type="term" value="F:flavin adenine dinucleotide binding"/>
    <property type="evidence" value="ECO:0007669"/>
    <property type="project" value="InterPro"/>
</dbReference>
<dbReference type="Gene3D" id="1.10.540.10">
    <property type="entry name" value="Acyl-CoA dehydrogenase/oxidase, N-terminal domain"/>
    <property type="match status" value="1"/>
</dbReference>
<proteinExistence type="inferred from homology"/>
<dbReference type="InterPro" id="IPR046373">
    <property type="entry name" value="Acyl-CoA_Oxase/DH_mid-dom_sf"/>
</dbReference>
<keyword evidence="1" id="KW-0560">Oxidoreductase</keyword>
<evidence type="ECO:0000313" key="6">
    <source>
        <dbReference type="Proteomes" id="UP000218934"/>
    </source>
</evidence>
<dbReference type="RefSeq" id="WP_066969007.1">
    <property type="nucleotide sequence ID" value="NZ_CP023449.1"/>
</dbReference>
<evidence type="ECO:0000259" key="3">
    <source>
        <dbReference type="Pfam" id="PF02771"/>
    </source>
</evidence>
<dbReference type="GO" id="GO:0033539">
    <property type="term" value="P:fatty acid beta-oxidation using acyl-CoA dehydrogenase"/>
    <property type="evidence" value="ECO:0007669"/>
    <property type="project" value="TreeGrafter"/>
</dbReference>
<dbReference type="Gene3D" id="1.20.140.10">
    <property type="entry name" value="Butyryl-CoA Dehydrogenase, subunit A, domain 3"/>
    <property type="match status" value="1"/>
</dbReference>
<dbReference type="KEGG" id="rdi:CMV14_16800"/>
<organism evidence="5 6">
    <name type="scientific">Rhizorhabdus dicambivorans</name>
    <dbReference type="NCBI Taxonomy" id="1850238"/>
    <lineage>
        <taxon>Bacteria</taxon>
        <taxon>Pseudomonadati</taxon>
        <taxon>Pseudomonadota</taxon>
        <taxon>Alphaproteobacteria</taxon>
        <taxon>Sphingomonadales</taxon>
        <taxon>Sphingomonadaceae</taxon>
        <taxon>Rhizorhabdus</taxon>
    </lineage>
</organism>
<dbReference type="GO" id="GO:0005737">
    <property type="term" value="C:cytoplasm"/>
    <property type="evidence" value="ECO:0007669"/>
    <property type="project" value="TreeGrafter"/>
</dbReference>
<dbReference type="AlphaFoldDB" id="A0A2A4FZ27"/>
<dbReference type="InterPro" id="IPR037069">
    <property type="entry name" value="AcylCoA_DH/ox_N_sf"/>
</dbReference>
<evidence type="ECO:0000256" key="2">
    <source>
        <dbReference type="ARBA" id="ARBA00049661"/>
    </source>
</evidence>
<comment type="similarity">
    <text evidence="2">Belongs to the HpaH/HsaA monooxygenase family.</text>
</comment>
<keyword evidence="6" id="KW-1185">Reference proteome</keyword>
<dbReference type="Pfam" id="PF08028">
    <property type="entry name" value="Acyl-CoA_dh_2"/>
    <property type="match status" value="1"/>
</dbReference>
<sequence>MVEAALKVVEGDIPSAAELVERARKLIPVLRERAAAGDAAANVVPETIEDMKKAGLFRVLQPKRWGGYEMSPKTFYDVQMALAEGDMSVGWIYGVIGVHNWQIALFDDRAAREVFENNPDAIIASTYMPKGKTEAVEGGYRFSGRWQFSSGSKHAQWFFLGGLFPGAGEGVPNMGTFLIPLEDVEIVETWDTHGLKATGSHDVIVKDAFVPDYRTHTHRQGFEIDSPGNAVNTGPLYRLPFGQVFLRSVSTASIGALQALLNEVIAFGSGKLGSFGGRTSENPFAQLAVAEAAATIADLKNTLYANFDHMERHAAAGTVPAMEDRLRFKYQSSEVASRCAGVAAKLFRVAGGSGLFLEKPFARILANIESGGQHQANSYELWGANFGASLFGAENQDIFL</sequence>
<evidence type="ECO:0000256" key="1">
    <source>
        <dbReference type="ARBA" id="ARBA00023002"/>
    </source>
</evidence>
<feature type="domain" description="Acyl-CoA dehydrogenase/oxidase N-terminal" evidence="3">
    <location>
        <begin position="30"/>
        <end position="106"/>
    </location>
</feature>
<dbReference type="Proteomes" id="UP000218934">
    <property type="component" value="Unassembled WGS sequence"/>
</dbReference>
<reference evidence="5 6" key="1">
    <citation type="submission" date="2017-09" db="EMBL/GenBank/DDBJ databases">
        <title>The Catabolism of 3,6-Dichlorosalicylic acid is Initiated by the Cytochrome P450 Monooxygenase DsmABC in Rhizorhabdus dicambivorans Ndbn-20.</title>
        <authorList>
            <person name="Na L."/>
        </authorList>
    </citation>
    <scope>NUCLEOTIDE SEQUENCE [LARGE SCALE GENOMIC DNA]</scope>
    <source>
        <strain evidence="5 6">Ndbn-20m</strain>
    </source>
</reference>
<evidence type="ECO:0000313" key="5">
    <source>
        <dbReference type="EMBL" id="PCE42968.1"/>
    </source>
</evidence>
<protein>
    <submittedName>
        <fullName evidence="5">Flavin-dependent monooxygenase</fullName>
    </submittedName>
</protein>
<dbReference type="InterPro" id="IPR009100">
    <property type="entry name" value="AcylCoA_DH/oxidase_NM_dom_sf"/>
</dbReference>
<dbReference type="InterPro" id="IPR036250">
    <property type="entry name" value="AcylCo_DH-like_C"/>
</dbReference>
<dbReference type="GO" id="GO:0016712">
    <property type="term" value="F:oxidoreductase activity, acting on paired donors, with incorporation or reduction of molecular oxygen, reduced flavin or flavoprotein as one donor, and incorporation of one atom of oxygen"/>
    <property type="evidence" value="ECO:0007669"/>
    <property type="project" value="TreeGrafter"/>
</dbReference>
<gene>
    <name evidence="5" type="ORF">COO09_06585</name>
</gene>
<dbReference type="InterPro" id="IPR013786">
    <property type="entry name" value="AcylCoA_DH/ox_N"/>
</dbReference>
<dbReference type="InterPro" id="IPR050741">
    <property type="entry name" value="Acyl-CoA_dehydrogenase"/>
</dbReference>
<accession>A0A2A4FZ27</accession>
<dbReference type="EMBL" id="NWUF01000005">
    <property type="protein sequence ID" value="PCE42968.1"/>
    <property type="molecule type" value="Genomic_DNA"/>
</dbReference>
<dbReference type="SUPFAM" id="SSF56645">
    <property type="entry name" value="Acyl-CoA dehydrogenase NM domain-like"/>
    <property type="match status" value="1"/>
</dbReference>
<comment type="caution">
    <text evidence="5">The sequence shown here is derived from an EMBL/GenBank/DDBJ whole genome shotgun (WGS) entry which is preliminary data.</text>
</comment>
<dbReference type="PANTHER" id="PTHR48083:SF19">
    <property type="entry name" value="FLAVIN-DEPENDENT MONOOXYGENASE, OXYGENASE SUBUNIT HSAA"/>
    <property type="match status" value="1"/>
</dbReference>
<dbReference type="InterPro" id="IPR013107">
    <property type="entry name" value="Acyl-CoA_DH_C"/>
</dbReference>
<name>A0A2A4FZ27_9SPHN</name>
<keyword evidence="5" id="KW-0503">Monooxygenase</keyword>
<dbReference type="PANTHER" id="PTHR48083">
    <property type="entry name" value="MEDIUM-CHAIN SPECIFIC ACYL-COA DEHYDROGENASE, MITOCHONDRIAL-RELATED"/>
    <property type="match status" value="1"/>
</dbReference>
<dbReference type="PIRSF" id="PIRSF016578">
    <property type="entry name" value="HsaA"/>
    <property type="match status" value="1"/>
</dbReference>
<dbReference type="GO" id="GO:0003995">
    <property type="term" value="F:acyl-CoA dehydrogenase activity"/>
    <property type="evidence" value="ECO:0007669"/>
    <property type="project" value="TreeGrafter"/>
</dbReference>
<dbReference type="Pfam" id="PF02771">
    <property type="entry name" value="Acyl-CoA_dh_N"/>
    <property type="match status" value="1"/>
</dbReference>
<dbReference type="Gene3D" id="2.40.110.10">
    <property type="entry name" value="Butyryl-CoA Dehydrogenase, subunit A, domain 2"/>
    <property type="match status" value="1"/>
</dbReference>
<dbReference type="OrthoDB" id="7316074at2"/>
<feature type="domain" description="Acyl-CoA dehydrogenase C-terminal" evidence="4">
    <location>
        <begin position="250"/>
        <end position="378"/>
    </location>
</feature>
<dbReference type="SUPFAM" id="SSF47203">
    <property type="entry name" value="Acyl-CoA dehydrogenase C-terminal domain-like"/>
    <property type="match status" value="1"/>
</dbReference>